<dbReference type="Proteomes" id="UP000253562">
    <property type="component" value="Unassembled WGS sequence"/>
</dbReference>
<feature type="domain" description="DUF1559" evidence="2">
    <location>
        <begin position="40"/>
        <end position="308"/>
    </location>
</feature>
<name>A0A368KYJ1_9BACT</name>
<dbReference type="PANTHER" id="PTHR30093">
    <property type="entry name" value="GENERAL SECRETION PATHWAY PROTEIN G"/>
    <property type="match status" value="1"/>
</dbReference>
<dbReference type="InterPro" id="IPR027558">
    <property type="entry name" value="Pre_pil_HX9DG_C"/>
</dbReference>
<dbReference type="AlphaFoldDB" id="A0A368KYJ1"/>
<sequence length="326" mass="35744">MRVANLVEAPRGPRGFTLVELLVVIAIIGVLVSLLLPAVQQAREAARRMQCTNNLKQLALSMHNYHDTLRAFPPAALASANVVSGNAPVPPGHEWFSGYKVLYEGMIGWPAFVLPYVEQSALQDQIDFNRVAYAEHWWDQWYYSPTWTASGDPFNKAASELVPTSFQCPSSVKDSNITRSHKDYAVAAREMAEISARDGRGDGIFFTNSGSRMADIIDGTSNTFLLLEQSTSSKGFMDRGSNPFFFVSHPCEGMALTGFYPGAAVFPPNMVGSDWGLVMRSARSFHPGGLNAAMADGSVSYVTETVDTTIWVNTFTPRGREVLTTR</sequence>
<keyword evidence="1" id="KW-0812">Transmembrane</keyword>
<protein>
    <submittedName>
        <fullName evidence="3">DUF1559 domain-containing protein</fullName>
    </submittedName>
</protein>
<organism evidence="3 4">
    <name type="scientific">Bremerella cremea</name>
    <dbReference type="NCBI Taxonomy" id="1031537"/>
    <lineage>
        <taxon>Bacteria</taxon>
        <taxon>Pseudomonadati</taxon>
        <taxon>Planctomycetota</taxon>
        <taxon>Planctomycetia</taxon>
        <taxon>Pirellulales</taxon>
        <taxon>Pirellulaceae</taxon>
        <taxon>Bremerella</taxon>
    </lineage>
</organism>
<gene>
    <name evidence="3" type="ORF">DTL42_02795</name>
</gene>
<dbReference type="RefSeq" id="WP_114367976.1">
    <property type="nucleotide sequence ID" value="NZ_QPEX01000010.1"/>
</dbReference>
<dbReference type="OrthoDB" id="269301at2"/>
<dbReference type="NCBIfam" id="TIGR02532">
    <property type="entry name" value="IV_pilin_GFxxxE"/>
    <property type="match status" value="1"/>
</dbReference>
<accession>A0A368KYJ1</accession>
<dbReference type="NCBIfam" id="TIGR04294">
    <property type="entry name" value="pre_pil_HX9DG"/>
    <property type="match status" value="1"/>
</dbReference>
<evidence type="ECO:0000259" key="2">
    <source>
        <dbReference type="Pfam" id="PF07596"/>
    </source>
</evidence>
<dbReference type="PROSITE" id="PS00409">
    <property type="entry name" value="PROKAR_NTER_METHYL"/>
    <property type="match status" value="1"/>
</dbReference>
<dbReference type="SUPFAM" id="SSF54523">
    <property type="entry name" value="Pili subunits"/>
    <property type="match status" value="1"/>
</dbReference>
<dbReference type="EMBL" id="QPEX01000010">
    <property type="protein sequence ID" value="RCS54915.1"/>
    <property type="molecule type" value="Genomic_DNA"/>
</dbReference>
<evidence type="ECO:0000313" key="3">
    <source>
        <dbReference type="EMBL" id="RCS54915.1"/>
    </source>
</evidence>
<comment type="caution">
    <text evidence="3">The sequence shown here is derived from an EMBL/GenBank/DDBJ whole genome shotgun (WGS) entry which is preliminary data.</text>
</comment>
<dbReference type="InterPro" id="IPR011453">
    <property type="entry name" value="DUF1559"/>
</dbReference>
<keyword evidence="1" id="KW-1133">Transmembrane helix</keyword>
<dbReference type="Pfam" id="PF07596">
    <property type="entry name" value="SBP_bac_10"/>
    <property type="match status" value="1"/>
</dbReference>
<proteinExistence type="predicted"/>
<dbReference type="InterPro" id="IPR012902">
    <property type="entry name" value="N_methyl_site"/>
</dbReference>
<reference evidence="3 4" key="1">
    <citation type="submission" date="2018-07" db="EMBL/GenBank/DDBJ databases">
        <title>Comparative genomes isolates from brazilian mangrove.</title>
        <authorList>
            <person name="De Araujo J.E."/>
            <person name="Taketani R.G."/>
            <person name="Silva M.C.P."/>
            <person name="Lourenco M.V."/>
            <person name="Oliveira V.M."/>
            <person name="Andreote F.D."/>
        </authorList>
    </citation>
    <scope>NUCLEOTIDE SEQUENCE [LARGE SCALE GENOMIC DNA]</scope>
    <source>
        <strain evidence="3 4">HEX PRIS-MGV</strain>
    </source>
</reference>
<dbReference type="Gene3D" id="3.30.700.10">
    <property type="entry name" value="Glycoprotein, Type 4 Pilin"/>
    <property type="match status" value="1"/>
</dbReference>
<feature type="transmembrane region" description="Helical" evidence="1">
    <location>
        <begin position="15"/>
        <end position="39"/>
    </location>
</feature>
<dbReference type="PANTHER" id="PTHR30093:SF2">
    <property type="entry name" value="TYPE II SECRETION SYSTEM PROTEIN H"/>
    <property type="match status" value="1"/>
</dbReference>
<evidence type="ECO:0000256" key="1">
    <source>
        <dbReference type="SAM" id="Phobius"/>
    </source>
</evidence>
<dbReference type="InterPro" id="IPR045584">
    <property type="entry name" value="Pilin-like"/>
</dbReference>
<evidence type="ECO:0000313" key="4">
    <source>
        <dbReference type="Proteomes" id="UP000253562"/>
    </source>
</evidence>
<dbReference type="Pfam" id="PF07963">
    <property type="entry name" value="N_methyl"/>
    <property type="match status" value="1"/>
</dbReference>
<keyword evidence="1" id="KW-0472">Membrane</keyword>